<dbReference type="AlphaFoldDB" id="A0A2M8Q9Q5"/>
<gene>
    <name evidence="3" type="ORF">CUN48_13330</name>
</gene>
<proteinExistence type="predicted"/>
<evidence type="ECO:0000256" key="1">
    <source>
        <dbReference type="SAM" id="Phobius"/>
    </source>
</evidence>
<comment type="caution">
    <text evidence="3">The sequence shown here is derived from an EMBL/GenBank/DDBJ whole genome shotgun (WGS) entry which is preliminary data.</text>
</comment>
<feature type="transmembrane region" description="Helical" evidence="1">
    <location>
        <begin position="119"/>
        <end position="147"/>
    </location>
</feature>
<evidence type="ECO:0000313" key="3">
    <source>
        <dbReference type="EMBL" id="PJF46531.1"/>
    </source>
</evidence>
<protein>
    <submittedName>
        <fullName evidence="3">DUF4126 domain-containing protein</fullName>
    </submittedName>
</protein>
<evidence type="ECO:0000313" key="4">
    <source>
        <dbReference type="Proteomes" id="UP000230790"/>
    </source>
</evidence>
<keyword evidence="1" id="KW-0472">Membrane</keyword>
<accession>A0A2M8Q9Q5</accession>
<dbReference type="Proteomes" id="UP000230790">
    <property type="component" value="Unassembled WGS sequence"/>
</dbReference>
<dbReference type="EMBL" id="PGTN01000157">
    <property type="protein sequence ID" value="PJF46531.1"/>
    <property type="molecule type" value="Genomic_DNA"/>
</dbReference>
<name>A0A2M8Q9Q5_9CHLR</name>
<organism evidence="3 4">
    <name type="scientific">Candidatus Thermofonsia Clade 3 bacterium</name>
    <dbReference type="NCBI Taxonomy" id="2364212"/>
    <lineage>
        <taxon>Bacteria</taxon>
        <taxon>Bacillati</taxon>
        <taxon>Chloroflexota</taxon>
        <taxon>Candidatus Thermofontia</taxon>
        <taxon>Candidatus Thermofonsia Clade 3</taxon>
    </lineage>
</organism>
<feature type="transmembrane region" description="Helical" evidence="1">
    <location>
        <begin position="59"/>
        <end position="86"/>
    </location>
</feature>
<keyword evidence="1" id="KW-0812">Transmembrane</keyword>
<feature type="domain" description="DUF4126" evidence="2">
    <location>
        <begin position="1"/>
        <end position="152"/>
    </location>
</feature>
<sequence length="165" mass="16993">MAILARLDMLQLSPPFDALASWPAIVALVVLGAIEFVADKVPGADHINDAIQTFVRPAAGAILFAANTGVVSGVDTTLALICGLVLASGVHATKAAARPVVNGATMGIGAPFISVAEDVLATIGSLLAIFFPLLFLLFAATLGYLAYRLIKKARRLRAAKPTAVS</sequence>
<dbReference type="Pfam" id="PF13548">
    <property type="entry name" value="DUF4126"/>
    <property type="match status" value="1"/>
</dbReference>
<feature type="transmembrane region" description="Helical" evidence="1">
    <location>
        <begin position="20"/>
        <end position="38"/>
    </location>
</feature>
<evidence type="ECO:0000259" key="2">
    <source>
        <dbReference type="Pfam" id="PF13548"/>
    </source>
</evidence>
<reference evidence="3 4" key="1">
    <citation type="submission" date="2017-11" db="EMBL/GenBank/DDBJ databases">
        <title>Evolution of Phototrophy in the Chloroflexi Phylum Driven by Horizontal Gene Transfer.</title>
        <authorList>
            <person name="Ward L.M."/>
            <person name="Hemp J."/>
            <person name="Shih P.M."/>
            <person name="Mcglynn S.E."/>
            <person name="Fischer W."/>
        </authorList>
    </citation>
    <scope>NUCLEOTIDE SEQUENCE [LARGE SCALE GENOMIC DNA]</scope>
    <source>
        <strain evidence="3">JP3_7</strain>
    </source>
</reference>
<dbReference type="InterPro" id="IPR025196">
    <property type="entry name" value="DUF4126"/>
</dbReference>
<keyword evidence="1" id="KW-1133">Transmembrane helix</keyword>